<evidence type="ECO:0000259" key="2">
    <source>
        <dbReference type="Pfam" id="PF03572"/>
    </source>
</evidence>
<dbReference type="EMBL" id="CP051684">
    <property type="protein sequence ID" value="QJD93101.1"/>
    <property type="molecule type" value="Genomic_DNA"/>
</dbReference>
<accession>A0ABX6MFI4</accession>
<proteinExistence type="predicted"/>
<sequence length="494" mass="53863">MRGLVAAWLLAAGAVTAGDLPQTAEQWQRAAIADIEAAYQITLDNHPGTYDPANPGFAARLGEARKAGLQLAAQVRDGAGYQAALLRFNTVIHDGHAGVAFTMPPAVEWRWPGFVAAWRGDSMYVYATVPGGPAAGSRINACDGESIVTLAQTNVFAFQGRSDEPGNWWIEAPDVFVDKGNPFIKRPQVCTFTLDGKQFSMTLAWSQYTNEMLQWRQQSYNGTTLPVGLSEPRPRLYWAAMPEFQPDEAQRTAYRAMSAELRAHPQRYQQADAVVIDLRGNHGGSSLWSLDFAGALWGDAEMARRDQQRMGKQQVWWRVSPGNVAHVRWMVGILKEQGNAEVAEGINALANVMQEALERGEKFYVTGAGAAAAAGATSASAAKRPNEAGPPAFNRPVYVIVPGQCASACLDAVDYFTMFPNTKLIGAPSSADSNYMEVRYQSLVSGAAKAVIPNKVYVGRPRAAGQFYTPQIVVRDLEWSTENFLNIIQADLKR</sequence>
<organism evidence="3 4">
    <name type="scientific">Duganella dendranthematis</name>
    <dbReference type="NCBI Taxonomy" id="2728021"/>
    <lineage>
        <taxon>Bacteria</taxon>
        <taxon>Pseudomonadati</taxon>
        <taxon>Pseudomonadota</taxon>
        <taxon>Betaproteobacteria</taxon>
        <taxon>Burkholderiales</taxon>
        <taxon>Oxalobacteraceae</taxon>
        <taxon>Telluria group</taxon>
        <taxon>Duganella</taxon>
    </lineage>
</organism>
<evidence type="ECO:0000256" key="1">
    <source>
        <dbReference type="SAM" id="SignalP"/>
    </source>
</evidence>
<dbReference type="Gene3D" id="3.90.226.10">
    <property type="entry name" value="2-enoyl-CoA Hydratase, Chain A, domain 1"/>
    <property type="match status" value="1"/>
</dbReference>
<feature type="domain" description="Tail specific protease" evidence="2">
    <location>
        <begin position="253"/>
        <end position="428"/>
    </location>
</feature>
<dbReference type="InterPro" id="IPR029045">
    <property type="entry name" value="ClpP/crotonase-like_dom_sf"/>
</dbReference>
<dbReference type="Proteomes" id="UP000503117">
    <property type="component" value="Chromosome"/>
</dbReference>
<keyword evidence="4" id="KW-1185">Reference proteome</keyword>
<keyword evidence="1" id="KW-0732">Signal</keyword>
<dbReference type="RefSeq" id="WP_169114078.1">
    <property type="nucleotide sequence ID" value="NZ_CP051684.1"/>
</dbReference>
<dbReference type="InterPro" id="IPR005151">
    <property type="entry name" value="Tail-specific_protease"/>
</dbReference>
<reference evidence="3 4" key="1">
    <citation type="submission" date="2020-04" db="EMBL/GenBank/DDBJ databases">
        <title>Genome sequencing of novel species.</title>
        <authorList>
            <person name="Heo J."/>
            <person name="Kim S.-J."/>
            <person name="Kim J.-S."/>
            <person name="Hong S.-B."/>
            <person name="Kwon S.-W."/>
        </authorList>
    </citation>
    <scope>NUCLEOTIDE SEQUENCE [LARGE SCALE GENOMIC DNA]</scope>
    <source>
        <strain evidence="3 4">AF9R3</strain>
    </source>
</reference>
<gene>
    <name evidence="3" type="ORF">HH213_25250</name>
</gene>
<evidence type="ECO:0000313" key="3">
    <source>
        <dbReference type="EMBL" id="QJD93101.1"/>
    </source>
</evidence>
<name>A0ABX6MFI4_9BURK</name>
<dbReference type="SUPFAM" id="SSF52096">
    <property type="entry name" value="ClpP/crotonase"/>
    <property type="match status" value="1"/>
</dbReference>
<evidence type="ECO:0000313" key="4">
    <source>
        <dbReference type="Proteomes" id="UP000503117"/>
    </source>
</evidence>
<feature type="chain" id="PRO_5047387833" description="Tail specific protease domain-containing protein" evidence="1">
    <location>
        <begin position="18"/>
        <end position="494"/>
    </location>
</feature>
<dbReference type="Pfam" id="PF03572">
    <property type="entry name" value="Peptidase_S41"/>
    <property type="match status" value="1"/>
</dbReference>
<feature type="signal peptide" evidence="1">
    <location>
        <begin position="1"/>
        <end position="17"/>
    </location>
</feature>
<protein>
    <recommendedName>
        <fullName evidence="2">Tail specific protease domain-containing protein</fullName>
    </recommendedName>
</protein>